<dbReference type="SMART" id="SM00244">
    <property type="entry name" value="PHB"/>
    <property type="match status" value="1"/>
</dbReference>
<evidence type="ECO:0000256" key="1">
    <source>
        <dbReference type="ARBA" id="ARBA00004167"/>
    </source>
</evidence>
<evidence type="ECO:0000256" key="2">
    <source>
        <dbReference type="ARBA" id="ARBA00007862"/>
    </source>
</evidence>
<dbReference type="CDD" id="cd03405">
    <property type="entry name" value="SPFH_HflC"/>
    <property type="match status" value="1"/>
</dbReference>
<comment type="subcellular location">
    <subcellularLocation>
        <location evidence="1">Membrane</location>
        <topology evidence="1">Single-pass membrane protein</topology>
    </subcellularLocation>
</comment>
<evidence type="ECO:0000256" key="6">
    <source>
        <dbReference type="PIRNR" id="PIRNR005651"/>
    </source>
</evidence>
<dbReference type="GO" id="GO:0006508">
    <property type="term" value="P:proteolysis"/>
    <property type="evidence" value="ECO:0007669"/>
    <property type="project" value="UniProtKB-KW"/>
</dbReference>
<dbReference type="PIRSF" id="PIRSF005651">
    <property type="entry name" value="HflC"/>
    <property type="match status" value="1"/>
</dbReference>
<sequence length="294" mass="33217">MNNKITLIIGVIIVAGAFLASSMFFTVDQRKQAIVLQFGEAQRTIKDPGLKFKLPWQDVQTYEKRVLNLDPPVERIILSDQKPLLVDSFARYTIDDPLQFFKTVRSEEGARARLGTIVNSGLRVELGKATLSTVLSPERDIFMKRVLEHVNGQAGRFGIAILDIRIRRADLPKETSEAVFARMKTEREREAAEFRAQGFELAQRIQSTADREVTVLTAEAKKESEILRGQGDAALTKILNEAYGQDPEFFKFYRSMQAYEASLTKGTYMVLTPDSDFFEFFSGPNEFLEGKAAK</sequence>
<evidence type="ECO:0000256" key="3">
    <source>
        <dbReference type="ARBA" id="ARBA00022692"/>
    </source>
</evidence>
<evidence type="ECO:0000256" key="7">
    <source>
        <dbReference type="SAM" id="Phobius"/>
    </source>
</evidence>
<accession>A0ABW5BHJ1</accession>
<dbReference type="PANTHER" id="PTHR42911:SF1">
    <property type="entry name" value="MODULATOR OF FTSH PROTEASE HFLC"/>
    <property type="match status" value="1"/>
</dbReference>
<dbReference type="InterPro" id="IPR036013">
    <property type="entry name" value="Band_7/SPFH_dom_sf"/>
</dbReference>
<reference evidence="10" key="1">
    <citation type="journal article" date="2019" name="Int. J. Syst. Evol. Microbiol.">
        <title>The Global Catalogue of Microorganisms (GCM) 10K type strain sequencing project: providing services to taxonomists for standard genome sequencing and annotation.</title>
        <authorList>
            <consortium name="The Broad Institute Genomics Platform"/>
            <consortium name="The Broad Institute Genome Sequencing Center for Infectious Disease"/>
            <person name="Wu L."/>
            <person name="Ma J."/>
        </authorList>
    </citation>
    <scope>NUCLEOTIDE SEQUENCE [LARGE SCALE GENOMIC DNA]</scope>
    <source>
        <strain evidence="10">CGMCC 4.7192</strain>
    </source>
</reference>
<dbReference type="RefSeq" id="WP_380247218.1">
    <property type="nucleotide sequence ID" value="NZ_JBHUII010000001.1"/>
</dbReference>
<keyword evidence="4 7" id="KW-1133">Transmembrane helix</keyword>
<gene>
    <name evidence="9" type="primary">hflC</name>
    <name evidence="9" type="ORF">ACFSKO_00400</name>
</gene>
<dbReference type="Proteomes" id="UP001597294">
    <property type="component" value="Unassembled WGS sequence"/>
</dbReference>
<dbReference type="GO" id="GO:0008233">
    <property type="term" value="F:peptidase activity"/>
    <property type="evidence" value="ECO:0007669"/>
    <property type="project" value="UniProtKB-KW"/>
</dbReference>
<protein>
    <recommendedName>
        <fullName evidence="6">Protein HflC</fullName>
    </recommendedName>
</protein>
<keyword evidence="9" id="KW-0645">Protease</keyword>
<organism evidence="9 10">
    <name type="scientific">Kiloniella antarctica</name>
    <dbReference type="NCBI Taxonomy" id="1550907"/>
    <lineage>
        <taxon>Bacteria</taxon>
        <taxon>Pseudomonadati</taxon>
        <taxon>Pseudomonadota</taxon>
        <taxon>Alphaproteobacteria</taxon>
        <taxon>Rhodospirillales</taxon>
        <taxon>Kiloniellaceae</taxon>
        <taxon>Kiloniella</taxon>
    </lineage>
</organism>
<dbReference type="EMBL" id="JBHUII010000001">
    <property type="protein sequence ID" value="MFD2204050.1"/>
    <property type="molecule type" value="Genomic_DNA"/>
</dbReference>
<proteinExistence type="inferred from homology"/>
<evidence type="ECO:0000313" key="10">
    <source>
        <dbReference type="Proteomes" id="UP001597294"/>
    </source>
</evidence>
<dbReference type="SUPFAM" id="SSF117892">
    <property type="entry name" value="Band 7/SPFH domain"/>
    <property type="match status" value="1"/>
</dbReference>
<evidence type="ECO:0000259" key="8">
    <source>
        <dbReference type="SMART" id="SM00244"/>
    </source>
</evidence>
<comment type="caution">
    <text evidence="9">The sequence shown here is derived from an EMBL/GenBank/DDBJ whole genome shotgun (WGS) entry which is preliminary data.</text>
</comment>
<dbReference type="Pfam" id="PF01145">
    <property type="entry name" value="Band_7"/>
    <property type="match status" value="1"/>
</dbReference>
<feature type="domain" description="Band 7" evidence="8">
    <location>
        <begin position="22"/>
        <end position="183"/>
    </location>
</feature>
<comment type="similarity">
    <text evidence="2 6">Belongs to the band 7/mec-2 family. HflC subfamily.</text>
</comment>
<name>A0ABW5BHJ1_9PROT</name>
<evidence type="ECO:0000256" key="5">
    <source>
        <dbReference type="ARBA" id="ARBA00023136"/>
    </source>
</evidence>
<keyword evidence="3 7" id="KW-0812">Transmembrane</keyword>
<dbReference type="InterPro" id="IPR010200">
    <property type="entry name" value="HflC"/>
</dbReference>
<dbReference type="InterPro" id="IPR001107">
    <property type="entry name" value="Band_7"/>
</dbReference>
<dbReference type="PANTHER" id="PTHR42911">
    <property type="entry name" value="MODULATOR OF FTSH PROTEASE HFLC"/>
    <property type="match status" value="1"/>
</dbReference>
<keyword evidence="9" id="KW-0378">Hydrolase</keyword>
<feature type="transmembrane region" description="Helical" evidence="7">
    <location>
        <begin position="6"/>
        <end position="27"/>
    </location>
</feature>
<keyword evidence="10" id="KW-1185">Reference proteome</keyword>
<evidence type="ECO:0000313" key="9">
    <source>
        <dbReference type="EMBL" id="MFD2204050.1"/>
    </source>
</evidence>
<dbReference type="Gene3D" id="3.30.479.30">
    <property type="entry name" value="Band 7 domain"/>
    <property type="match status" value="1"/>
</dbReference>
<evidence type="ECO:0000256" key="4">
    <source>
        <dbReference type="ARBA" id="ARBA00022989"/>
    </source>
</evidence>
<comment type="function">
    <text evidence="6">HflC and HflK could regulate a protease.</text>
</comment>
<keyword evidence="5 7" id="KW-0472">Membrane</keyword>